<protein>
    <submittedName>
        <fullName evidence="1">3-isopropylmalate dehydratase small subunit</fullName>
    </submittedName>
</protein>
<reference evidence="1 2" key="1">
    <citation type="submission" date="2024-06" db="EMBL/GenBank/DDBJ databases">
        <title>Genomic Encyclopedia of Type Strains, Phase IV (KMG-IV): sequencing the most valuable type-strain genomes for metagenomic binning, comparative biology and taxonomic classification.</title>
        <authorList>
            <person name="Goeker M."/>
        </authorList>
    </citation>
    <scope>NUCLEOTIDE SEQUENCE [LARGE SCALE GENOMIC DNA]</scope>
    <source>
        <strain evidence="1 2">DSM 23650</strain>
    </source>
</reference>
<accession>A0ABV2FLC8</accession>
<organism evidence="1 2">
    <name type="scientific">Bartonella japonica</name>
    <dbReference type="NCBI Taxonomy" id="357761"/>
    <lineage>
        <taxon>Bacteria</taxon>
        <taxon>Pseudomonadati</taxon>
        <taxon>Pseudomonadota</taxon>
        <taxon>Alphaproteobacteria</taxon>
        <taxon>Hyphomicrobiales</taxon>
        <taxon>Bartonellaceae</taxon>
        <taxon>Bartonella</taxon>
    </lineage>
</organism>
<name>A0ABV2FLC8_9HYPH</name>
<dbReference type="SUPFAM" id="SSF52016">
    <property type="entry name" value="LeuD/IlvD-like"/>
    <property type="match status" value="1"/>
</dbReference>
<dbReference type="RefSeq" id="WP_354184813.1">
    <property type="nucleotide sequence ID" value="NZ_JBEPLT010000001.1"/>
</dbReference>
<gene>
    <name evidence="1" type="ORF">ABID39_000014</name>
</gene>
<sequence>MDVWRNVWDWWFREKAVSLVLVKDIEAVIAVKFGGIFYRNA</sequence>
<keyword evidence="2" id="KW-1185">Reference proteome</keyword>
<comment type="caution">
    <text evidence="1">The sequence shown here is derived from an EMBL/GenBank/DDBJ whole genome shotgun (WGS) entry which is preliminary data.</text>
</comment>
<dbReference type="Proteomes" id="UP001549112">
    <property type="component" value="Unassembled WGS sequence"/>
</dbReference>
<proteinExistence type="predicted"/>
<evidence type="ECO:0000313" key="2">
    <source>
        <dbReference type="Proteomes" id="UP001549112"/>
    </source>
</evidence>
<dbReference type="EMBL" id="JBEPLT010000001">
    <property type="protein sequence ID" value="MET3559344.1"/>
    <property type="molecule type" value="Genomic_DNA"/>
</dbReference>
<evidence type="ECO:0000313" key="1">
    <source>
        <dbReference type="EMBL" id="MET3559344.1"/>
    </source>
</evidence>